<dbReference type="Pfam" id="PF02954">
    <property type="entry name" value="HTH_8"/>
    <property type="match status" value="1"/>
</dbReference>
<dbReference type="InterPro" id="IPR025662">
    <property type="entry name" value="Sigma_54_int_dom_ATP-bd_1"/>
</dbReference>
<dbReference type="FunFam" id="3.40.50.300:FF:000006">
    <property type="entry name" value="DNA-binding transcriptional regulator NtrC"/>
    <property type="match status" value="1"/>
</dbReference>
<dbReference type="GO" id="GO:0043565">
    <property type="term" value="F:sequence-specific DNA binding"/>
    <property type="evidence" value="ECO:0007669"/>
    <property type="project" value="InterPro"/>
</dbReference>
<dbReference type="EMBL" id="FQXR01000004">
    <property type="protein sequence ID" value="SHH80549.1"/>
    <property type="molecule type" value="Genomic_DNA"/>
</dbReference>
<dbReference type="InterPro" id="IPR025943">
    <property type="entry name" value="Sigma_54_int_dom_ATP-bd_2"/>
</dbReference>
<dbReference type="Pfam" id="PF25601">
    <property type="entry name" value="AAA_lid_14"/>
    <property type="match status" value="1"/>
</dbReference>
<dbReference type="CDD" id="cd00130">
    <property type="entry name" value="PAS"/>
    <property type="match status" value="1"/>
</dbReference>
<dbReference type="Gene3D" id="1.10.8.60">
    <property type="match status" value="1"/>
</dbReference>
<dbReference type="InterPro" id="IPR027417">
    <property type="entry name" value="P-loop_NTPase"/>
</dbReference>
<evidence type="ECO:0000313" key="8">
    <source>
        <dbReference type="EMBL" id="SHH80549.1"/>
    </source>
</evidence>
<dbReference type="PROSITE" id="PS00676">
    <property type="entry name" value="SIGMA54_INTERACT_2"/>
    <property type="match status" value="1"/>
</dbReference>
<dbReference type="PROSITE" id="PS50112">
    <property type="entry name" value="PAS"/>
    <property type="match status" value="1"/>
</dbReference>
<keyword evidence="3" id="KW-0805">Transcription regulation</keyword>
<dbReference type="InterPro" id="IPR003593">
    <property type="entry name" value="AAA+_ATPase"/>
</dbReference>
<dbReference type="PROSITE" id="PS50045">
    <property type="entry name" value="SIGMA54_INTERACT_4"/>
    <property type="match status" value="1"/>
</dbReference>
<dbReference type="InterPro" id="IPR009057">
    <property type="entry name" value="Homeodomain-like_sf"/>
</dbReference>
<dbReference type="Pfam" id="PF13426">
    <property type="entry name" value="PAS_9"/>
    <property type="match status" value="1"/>
</dbReference>
<feature type="domain" description="Sigma-54 factor interaction" evidence="6">
    <location>
        <begin position="152"/>
        <end position="381"/>
    </location>
</feature>
<dbReference type="GO" id="GO:0006355">
    <property type="term" value="P:regulation of DNA-templated transcription"/>
    <property type="evidence" value="ECO:0007669"/>
    <property type="project" value="InterPro"/>
</dbReference>
<dbReference type="CDD" id="cd00009">
    <property type="entry name" value="AAA"/>
    <property type="match status" value="1"/>
</dbReference>
<dbReference type="PANTHER" id="PTHR32071">
    <property type="entry name" value="TRANSCRIPTIONAL REGULATORY PROTEIN"/>
    <property type="match status" value="1"/>
</dbReference>
<evidence type="ECO:0000259" key="7">
    <source>
        <dbReference type="PROSITE" id="PS50112"/>
    </source>
</evidence>
<dbReference type="Pfam" id="PF00158">
    <property type="entry name" value="Sigma54_activat"/>
    <property type="match status" value="1"/>
</dbReference>
<accession>A0A1M5VZ08</accession>
<dbReference type="InterPro" id="IPR002197">
    <property type="entry name" value="HTH_Fis"/>
</dbReference>
<keyword evidence="2" id="KW-0067">ATP-binding</keyword>
<dbReference type="STRING" id="1123281.SAMN02745180_01124"/>
<keyword evidence="8" id="KW-0238">DNA-binding</keyword>
<proteinExistence type="predicted"/>
<evidence type="ECO:0000256" key="3">
    <source>
        <dbReference type="ARBA" id="ARBA00023015"/>
    </source>
</evidence>
<evidence type="ECO:0000313" key="9">
    <source>
        <dbReference type="Proteomes" id="UP000184389"/>
    </source>
</evidence>
<dbReference type="SUPFAM" id="SSF52540">
    <property type="entry name" value="P-loop containing nucleoside triphosphate hydrolases"/>
    <property type="match status" value="1"/>
</dbReference>
<name>A0A1M5VZ08_9FIRM</name>
<dbReference type="AlphaFoldDB" id="A0A1M5VZ08"/>
<dbReference type="InterPro" id="IPR035965">
    <property type="entry name" value="PAS-like_dom_sf"/>
</dbReference>
<evidence type="ECO:0000256" key="4">
    <source>
        <dbReference type="ARBA" id="ARBA00023163"/>
    </source>
</evidence>
<keyword evidence="9" id="KW-1185">Reference proteome</keyword>
<dbReference type="PANTHER" id="PTHR32071:SF57">
    <property type="entry name" value="C4-DICARBOXYLATE TRANSPORT TRANSCRIPTIONAL REGULATORY PROTEIN DCTD"/>
    <property type="match status" value="1"/>
</dbReference>
<dbReference type="GO" id="GO:0005524">
    <property type="term" value="F:ATP binding"/>
    <property type="evidence" value="ECO:0007669"/>
    <property type="project" value="UniProtKB-KW"/>
</dbReference>
<dbReference type="SUPFAM" id="SSF46689">
    <property type="entry name" value="Homeodomain-like"/>
    <property type="match status" value="1"/>
</dbReference>
<dbReference type="Gene3D" id="1.10.10.60">
    <property type="entry name" value="Homeodomain-like"/>
    <property type="match status" value="1"/>
</dbReference>
<sequence length="466" mass="53735">MASFMQSKEFEHFCHDVFDNLPIAVDFLDWDGKIIYMNEAFLDFLNLRQDEVKGRLVTDVNPTSKFLETLKTKRANIAERHVFPNGRQAIVHRIPIFDEEGNVIGGFGMLLFHDIEEVKELAEKYEKLDKELKLYKNEIAKINTTKYRLSDIYGVSKEINNCKEKVKKIAKVNSNVMILGESGVGKELFAHSIHNESSRSKGPFVTINCSAIPESLLESELFGYEEGTFTGAKKGGNIGKFELANGGSIFLDEIGDMPYHMQVKLLRVLQEKEVIRIGGKNPIPIDVRIICATNRNLEDMVEKGTFREDLYYRLNVLTLEIPPIRKRREDIQILINKFLIEFYQETGIYRKIPDIVMKRLKEYDWHGNVREIRNVVERMCVNSDGTHIGISDIPKYVLNKSLEKKYEDKKGLKEIVESVERNVIIEVLKDSKGNKSKAAKTLNIPRATLYRKIEDYNIDQKTFLDL</sequence>
<evidence type="ECO:0000259" key="6">
    <source>
        <dbReference type="PROSITE" id="PS50045"/>
    </source>
</evidence>
<evidence type="ECO:0000256" key="1">
    <source>
        <dbReference type="ARBA" id="ARBA00022741"/>
    </source>
</evidence>
<dbReference type="Gene3D" id="3.40.50.300">
    <property type="entry name" value="P-loop containing nucleotide triphosphate hydrolases"/>
    <property type="match status" value="1"/>
</dbReference>
<keyword evidence="1" id="KW-0547">Nucleotide-binding</keyword>
<organism evidence="8 9">
    <name type="scientific">Sporanaerobacter acetigenes DSM 13106</name>
    <dbReference type="NCBI Taxonomy" id="1123281"/>
    <lineage>
        <taxon>Bacteria</taxon>
        <taxon>Bacillati</taxon>
        <taxon>Bacillota</taxon>
        <taxon>Tissierellia</taxon>
        <taxon>Tissierellales</taxon>
        <taxon>Sporanaerobacteraceae</taxon>
        <taxon>Sporanaerobacter</taxon>
    </lineage>
</organism>
<dbReference type="InterPro" id="IPR058031">
    <property type="entry name" value="AAA_lid_NorR"/>
</dbReference>
<feature type="coiled-coil region" evidence="5">
    <location>
        <begin position="118"/>
        <end position="145"/>
    </location>
</feature>
<gene>
    <name evidence="8" type="ORF">SAMN02745180_01124</name>
</gene>
<dbReference type="RefSeq" id="WP_234973681.1">
    <property type="nucleotide sequence ID" value="NZ_FQXR01000004.1"/>
</dbReference>
<dbReference type="PRINTS" id="PR01590">
    <property type="entry name" value="HTHFIS"/>
</dbReference>
<dbReference type="InterPro" id="IPR002078">
    <property type="entry name" value="Sigma_54_int"/>
</dbReference>
<protein>
    <submittedName>
        <fullName evidence="8">Transcriptional regulator containing PAS, AAA-type ATPase, and DNA-binding Fis domains</fullName>
    </submittedName>
</protein>
<dbReference type="InterPro" id="IPR000014">
    <property type="entry name" value="PAS"/>
</dbReference>
<dbReference type="SUPFAM" id="SSF55785">
    <property type="entry name" value="PYP-like sensor domain (PAS domain)"/>
    <property type="match status" value="1"/>
</dbReference>
<dbReference type="Gene3D" id="3.30.450.20">
    <property type="entry name" value="PAS domain"/>
    <property type="match status" value="1"/>
</dbReference>
<evidence type="ECO:0000256" key="2">
    <source>
        <dbReference type="ARBA" id="ARBA00022840"/>
    </source>
</evidence>
<reference evidence="8 9" key="1">
    <citation type="submission" date="2016-11" db="EMBL/GenBank/DDBJ databases">
        <authorList>
            <person name="Jaros S."/>
            <person name="Januszkiewicz K."/>
            <person name="Wedrychowicz H."/>
        </authorList>
    </citation>
    <scope>NUCLEOTIDE SEQUENCE [LARGE SCALE GENOMIC DNA]</scope>
    <source>
        <strain evidence="8 9">DSM 13106</strain>
    </source>
</reference>
<dbReference type="SMART" id="SM00091">
    <property type="entry name" value="PAS"/>
    <property type="match status" value="1"/>
</dbReference>
<evidence type="ECO:0000256" key="5">
    <source>
        <dbReference type="SAM" id="Coils"/>
    </source>
</evidence>
<feature type="domain" description="PAS" evidence="7">
    <location>
        <begin position="17"/>
        <end position="55"/>
    </location>
</feature>
<dbReference type="SMART" id="SM00382">
    <property type="entry name" value="AAA"/>
    <property type="match status" value="1"/>
</dbReference>
<keyword evidence="5" id="KW-0175">Coiled coil</keyword>
<dbReference type="PROSITE" id="PS00675">
    <property type="entry name" value="SIGMA54_INTERACT_1"/>
    <property type="match status" value="1"/>
</dbReference>
<keyword evidence="4" id="KW-0804">Transcription</keyword>
<dbReference type="Proteomes" id="UP000184389">
    <property type="component" value="Unassembled WGS sequence"/>
</dbReference>